<dbReference type="GeneID" id="117574436"/>
<dbReference type="CTD" id="8673983"/>
<dbReference type="OrthoDB" id="7871913at2759"/>
<feature type="chain" id="PRO_5038563790" evidence="1">
    <location>
        <begin position="22"/>
        <end position="127"/>
    </location>
</feature>
<keyword evidence="2" id="KW-1185">Reference proteome</keyword>
<reference evidence="3" key="1">
    <citation type="submission" date="2025-08" db="UniProtKB">
        <authorList>
            <consortium name="RefSeq"/>
        </authorList>
    </citation>
    <scope>IDENTIFICATION</scope>
    <source>
        <strain evidence="3">15112-1751.03</strain>
        <tissue evidence="3">Whole Adult</tissue>
    </source>
</reference>
<feature type="signal peptide" evidence="1">
    <location>
        <begin position="1"/>
        <end position="21"/>
    </location>
</feature>
<keyword evidence="1" id="KW-0732">Signal</keyword>
<dbReference type="RefSeq" id="XP_051862496.1">
    <property type="nucleotide sequence ID" value="XM_052006536.1"/>
</dbReference>
<evidence type="ECO:0000313" key="2">
    <source>
        <dbReference type="Proteomes" id="UP000515160"/>
    </source>
</evidence>
<organism evidence="2 3">
    <name type="scientific">Drosophila albomicans</name>
    <name type="common">Fruit fly</name>
    <dbReference type="NCBI Taxonomy" id="7291"/>
    <lineage>
        <taxon>Eukaryota</taxon>
        <taxon>Metazoa</taxon>
        <taxon>Ecdysozoa</taxon>
        <taxon>Arthropoda</taxon>
        <taxon>Hexapoda</taxon>
        <taxon>Insecta</taxon>
        <taxon>Pterygota</taxon>
        <taxon>Neoptera</taxon>
        <taxon>Endopterygota</taxon>
        <taxon>Diptera</taxon>
        <taxon>Brachycera</taxon>
        <taxon>Muscomorpha</taxon>
        <taxon>Ephydroidea</taxon>
        <taxon>Drosophilidae</taxon>
        <taxon>Drosophila</taxon>
    </lineage>
</organism>
<sequence length="127" mass="14377">MWMPFALSCLLLAFAADWTPALKIAPCTNSAYPDCFAYCKYNCQERGRSCLYHCENGCGCDESSMIMRNNGGCYQLMQCLFEEDSAEETSPMPDPEKPKIVEMRYMGPPSMVVTCYKVLFVTICRRG</sequence>
<protein>
    <submittedName>
        <fullName evidence="3">Uncharacterized protein LOC117574436</fullName>
    </submittedName>
</protein>
<name>A0A9C6W7Q9_DROAB</name>
<dbReference type="AlphaFoldDB" id="A0A9C6W7Q9"/>
<dbReference type="Proteomes" id="UP000515160">
    <property type="component" value="Chromosome 2R"/>
</dbReference>
<evidence type="ECO:0000256" key="1">
    <source>
        <dbReference type="SAM" id="SignalP"/>
    </source>
</evidence>
<proteinExistence type="predicted"/>
<gene>
    <name evidence="3" type="primary">LOC117574436</name>
</gene>
<accession>A0A9C6W7Q9</accession>
<evidence type="ECO:0000313" key="3">
    <source>
        <dbReference type="RefSeq" id="XP_051862496.1"/>
    </source>
</evidence>